<name>A0A3M8D8Y5_9BACL</name>
<keyword evidence="2" id="KW-1185">Reference proteome</keyword>
<reference evidence="1 2" key="1">
    <citation type="submission" date="2018-10" db="EMBL/GenBank/DDBJ databases">
        <title>Phylogenomics of Brevibacillus.</title>
        <authorList>
            <person name="Dunlap C."/>
        </authorList>
    </citation>
    <scope>NUCLEOTIDE SEQUENCE [LARGE SCALE GENOMIC DNA]</scope>
    <source>
        <strain evidence="1 2">JCM 15716</strain>
    </source>
</reference>
<dbReference type="AlphaFoldDB" id="A0A3M8D8Y5"/>
<protein>
    <submittedName>
        <fullName evidence="1">Uncharacterized protein</fullName>
    </submittedName>
</protein>
<evidence type="ECO:0000313" key="2">
    <source>
        <dbReference type="Proteomes" id="UP000271031"/>
    </source>
</evidence>
<dbReference type="Proteomes" id="UP000271031">
    <property type="component" value="Unassembled WGS sequence"/>
</dbReference>
<organism evidence="1 2">
    <name type="scientific">Brevibacillus fluminis</name>
    <dbReference type="NCBI Taxonomy" id="511487"/>
    <lineage>
        <taxon>Bacteria</taxon>
        <taxon>Bacillati</taxon>
        <taxon>Bacillota</taxon>
        <taxon>Bacilli</taxon>
        <taxon>Bacillales</taxon>
        <taxon>Paenibacillaceae</taxon>
        <taxon>Brevibacillus</taxon>
    </lineage>
</organism>
<dbReference type="RefSeq" id="WP_122919769.1">
    <property type="nucleotide sequence ID" value="NZ_RHHQ01000017.1"/>
</dbReference>
<dbReference type="EMBL" id="RHHQ01000017">
    <property type="protein sequence ID" value="RNB84486.1"/>
    <property type="molecule type" value="Genomic_DNA"/>
</dbReference>
<accession>A0A3M8D8Y5</accession>
<sequence>MNEPIIVAWQARDGFHRWQECENQHIAELALENAKADGAQQNVWVFEVSQSHKGADAASWVQGWNHTNA</sequence>
<proteinExistence type="predicted"/>
<evidence type="ECO:0000313" key="1">
    <source>
        <dbReference type="EMBL" id="RNB84486.1"/>
    </source>
</evidence>
<gene>
    <name evidence="1" type="ORF">EDM56_20440</name>
</gene>
<comment type="caution">
    <text evidence="1">The sequence shown here is derived from an EMBL/GenBank/DDBJ whole genome shotgun (WGS) entry which is preliminary data.</text>
</comment>